<dbReference type="Gene3D" id="3.30.1360.20">
    <property type="entry name" value="Transcriptional coactivator/pterin dehydratase"/>
    <property type="match status" value="1"/>
</dbReference>
<dbReference type="VEuPathDB" id="FungiDB:LELG_01212"/>
<dbReference type="HOGENOM" id="CLU_081974_5_0_1"/>
<dbReference type="FunCoup" id="A5DV26">
    <property type="interactions" value="48"/>
</dbReference>
<dbReference type="EMBL" id="CH981524">
    <property type="protein sequence ID" value="EDK43034.1"/>
    <property type="molecule type" value="Genomic_DNA"/>
</dbReference>
<sequence length="114" mass="12937">MVKGLSPAEVALGLKRINGLAAPRWTMQSLQTPPSQVLRSHYQFRNFKSTWEFLNKVASIAHLNRHHPTITTTYNKVDLELTTHDAGNSITEKDIDVAEAILTEYIKFTTSRWA</sequence>
<dbReference type="GeneID" id="5235449"/>
<reference evidence="6 7" key="1">
    <citation type="journal article" date="2009" name="Nature">
        <title>Evolution of pathogenicity and sexual reproduction in eight Candida genomes.</title>
        <authorList>
            <person name="Butler G."/>
            <person name="Rasmussen M.D."/>
            <person name="Lin M.F."/>
            <person name="Santos M.A."/>
            <person name="Sakthikumar S."/>
            <person name="Munro C.A."/>
            <person name="Rheinbay E."/>
            <person name="Grabherr M."/>
            <person name="Forche A."/>
            <person name="Reedy J.L."/>
            <person name="Agrafioti I."/>
            <person name="Arnaud M.B."/>
            <person name="Bates S."/>
            <person name="Brown A.J."/>
            <person name="Brunke S."/>
            <person name="Costanzo M.C."/>
            <person name="Fitzpatrick D.A."/>
            <person name="de Groot P.W."/>
            <person name="Harris D."/>
            <person name="Hoyer L.L."/>
            <person name="Hube B."/>
            <person name="Klis F.M."/>
            <person name="Kodira C."/>
            <person name="Lennard N."/>
            <person name="Logue M.E."/>
            <person name="Martin R."/>
            <person name="Neiman A.M."/>
            <person name="Nikolaou E."/>
            <person name="Quail M.A."/>
            <person name="Quinn J."/>
            <person name="Santos M.C."/>
            <person name="Schmitzberger F.F."/>
            <person name="Sherlock G."/>
            <person name="Shah P."/>
            <person name="Silverstein K.A."/>
            <person name="Skrzypek M.S."/>
            <person name="Soll D."/>
            <person name="Staggs R."/>
            <person name="Stansfield I."/>
            <person name="Stumpf M.P."/>
            <person name="Sudbery P.E."/>
            <person name="Srikantha T."/>
            <person name="Zeng Q."/>
            <person name="Berman J."/>
            <person name="Berriman M."/>
            <person name="Heitman J."/>
            <person name="Gow N.A."/>
            <person name="Lorenz M.C."/>
            <person name="Birren B.W."/>
            <person name="Kellis M."/>
            <person name="Cuomo C.A."/>
        </authorList>
    </citation>
    <scope>NUCLEOTIDE SEQUENCE [LARGE SCALE GENOMIC DNA]</scope>
    <source>
        <strain evidence="7">ATCC 11503 / BCRC 21390 / CBS 2605 / JCM 1781 / NBRC 1676 / NRRL YB-4239</strain>
    </source>
</reference>
<name>A5DV26_LODEL</name>
<evidence type="ECO:0000256" key="5">
    <source>
        <dbReference type="ARBA" id="ARBA00030497"/>
    </source>
</evidence>
<dbReference type="PANTHER" id="PTHR12599:SF0">
    <property type="entry name" value="PTERIN-4-ALPHA-CARBINOLAMINE DEHYDRATASE"/>
    <property type="match status" value="1"/>
</dbReference>
<evidence type="ECO:0000256" key="3">
    <source>
        <dbReference type="ARBA" id="ARBA00013252"/>
    </source>
</evidence>
<dbReference type="InterPro" id="IPR001533">
    <property type="entry name" value="Pterin_deHydtase"/>
</dbReference>
<dbReference type="OMA" id="WQLITRS"/>
<dbReference type="eggNOG" id="KOG4073">
    <property type="taxonomic scope" value="Eukaryota"/>
</dbReference>
<dbReference type="InterPro" id="IPR036428">
    <property type="entry name" value="PCD_sf"/>
</dbReference>
<accession>A5DV26</accession>
<dbReference type="CDD" id="cd00488">
    <property type="entry name" value="PCD_DCoH"/>
    <property type="match status" value="1"/>
</dbReference>
<evidence type="ECO:0000256" key="2">
    <source>
        <dbReference type="ARBA" id="ARBA00006472"/>
    </source>
</evidence>
<evidence type="ECO:0000256" key="4">
    <source>
        <dbReference type="ARBA" id="ARBA00023239"/>
    </source>
</evidence>
<dbReference type="InParanoid" id="A5DV26"/>
<dbReference type="GO" id="GO:0008124">
    <property type="term" value="F:4-alpha-hydroxytetrahydrobiopterin dehydratase activity"/>
    <property type="evidence" value="ECO:0007669"/>
    <property type="project" value="UniProtKB-EC"/>
</dbReference>
<dbReference type="EC" id="4.2.1.96" evidence="3"/>
<dbReference type="KEGG" id="lel:PVL30_001181"/>
<comment type="similarity">
    <text evidence="2">Belongs to the pterin-4-alpha-carbinolamine dehydratase family.</text>
</comment>
<organism evidence="6 7">
    <name type="scientific">Lodderomyces elongisporus (strain ATCC 11503 / CBS 2605 / JCM 1781 / NBRC 1676 / NRRL YB-4239)</name>
    <name type="common">Yeast</name>
    <name type="synonym">Saccharomyces elongisporus</name>
    <dbReference type="NCBI Taxonomy" id="379508"/>
    <lineage>
        <taxon>Eukaryota</taxon>
        <taxon>Fungi</taxon>
        <taxon>Dikarya</taxon>
        <taxon>Ascomycota</taxon>
        <taxon>Saccharomycotina</taxon>
        <taxon>Pichiomycetes</taxon>
        <taxon>Debaryomycetaceae</taxon>
        <taxon>Candida/Lodderomyces clade</taxon>
        <taxon>Lodderomyces</taxon>
    </lineage>
</organism>
<protein>
    <recommendedName>
        <fullName evidence="3">4a-hydroxytetrahydrobiopterin dehydratase</fullName>
        <ecNumber evidence="3">4.2.1.96</ecNumber>
    </recommendedName>
    <alternativeName>
        <fullName evidence="5">4-alpha-hydroxy-tetrahydropterin dehydratase</fullName>
    </alternativeName>
</protein>
<dbReference type="Proteomes" id="UP000001996">
    <property type="component" value="Unassembled WGS sequence"/>
</dbReference>
<dbReference type="AlphaFoldDB" id="A5DV26"/>
<proteinExistence type="inferred from homology"/>
<evidence type="ECO:0000256" key="1">
    <source>
        <dbReference type="ARBA" id="ARBA00001554"/>
    </source>
</evidence>
<dbReference type="Pfam" id="PF01329">
    <property type="entry name" value="Pterin_4a"/>
    <property type="match status" value="1"/>
</dbReference>
<evidence type="ECO:0000313" key="7">
    <source>
        <dbReference type="Proteomes" id="UP000001996"/>
    </source>
</evidence>
<keyword evidence="7" id="KW-1185">Reference proteome</keyword>
<dbReference type="OrthoDB" id="277398at2759"/>
<dbReference type="GO" id="GO:0006729">
    <property type="term" value="P:tetrahydrobiopterin biosynthetic process"/>
    <property type="evidence" value="ECO:0007669"/>
    <property type="project" value="InterPro"/>
</dbReference>
<keyword evidence="4" id="KW-0456">Lyase</keyword>
<dbReference type="STRING" id="379508.A5DV26"/>
<dbReference type="PANTHER" id="PTHR12599">
    <property type="entry name" value="PTERIN-4-ALPHA-CARBINOLAMINE DEHYDRATASE"/>
    <property type="match status" value="1"/>
</dbReference>
<comment type="catalytic activity">
    <reaction evidence="1">
        <text>(4aS,6R)-4a-hydroxy-L-erythro-5,6,7,8-tetrahydrobiopterin = (6R)-L-erythro-6,7-dihydrobiopterin + H2O</text>
        <dbReference type="Rhea" id="RHEA:11920"/>
        <dbReference type="ChEBI" id="CHEBI:15377"/>
        <dbReference type="ChEBI" id="CHEBI:15642"/>
        <dbReference type="ChEBI" id="CHEBI:43120"/>
        <dbReference type="EC" id="4.2.1.96"/>
    </reaction>
</comment>
<gene>
    <name evidence="6" type="ORF">LELG_01212</name>
</gene>
<dbReference type="SUPFAM" id="SSF55248">
    <property type="entry name" value="PCD-like"/>
    <property type="match status" value="1"/>
</dbReference>
<evidence type="ECO:0000313" key="6">
    <source>
        <dbReference type="EMBL" id="EDK43034.1"/>
    </source>
</evidence>